<gene>
    <name evidence="6" type="primary">wzt</name>
    <name evidence="7" type="ORF">KsCSTR_34710</name>
    <name evidence="6" type="ORF">kuste2597</name>
</gene>
<evidence type="ECO:0000313" key="8">
    <source>
        <dbReference type="Proteomes" id="UP000501926"/>
    </source>
</evidence>
<protein>
    <submittedName>
        <fullName evidence="7">Putative ATP-binding protein Wzt of ABC-transporter involved in LPS biosynthesis</fullName>
    </submittedName>
    <submittedName>
        <fullName evidence="6">Similar to ATP-binding protein Wzt of ABC-transporter involved in LPS biosynthesis</fullName>
    </submittedName>
</protein>
<dbReference type="Gene3D" id="3.40.50.300">
    <property type="entry name" value="P-loop containing nucleotide triphosphate hydrolases"/>
    <property type="match status" value="1"/>
</dbReference>
<keyword evidence="2" id="KW-0813">Transport</keyword>
<evidence type="ECO:0000256" key="4">
    <source>
        <dbReference type="ARBA" id="ARBA00022840"/>
    </source>
</evidence>
<dbReference type="CDD" id="cd10147">
    <property type="entry name" value="Wzt_C-like"/>
    <property type="match status" value="1"/>
</dbReference>
<dbReference type="PANTHER" id="PTHR46743">
    <property type="entry name" value="TEICHOIC ACIDS EXPORT ATP-BINDING PROTEIN TAGH"/>
    <property type="match status" value="1"/>
</dbReference>
<dbReference type="EMBL" id="CT573071">
    <property type="protein sequence ID" value="CAJ73345.1"/>
    <property type="molecule type" value="Genomic_DNA"/>
</dbReference>
<dbReference type="InterPro" id="IPR003439">
    <property type="entry name" value="ABC_transporter-like_ATP-bd"/>
</dbReference>
<feature type="domain" description="ABC transporter" evidence="5">
    <location>
        <begin position="46"/>
        <end position="267"/>
    </location>
</feature>
<dbReference type="InterPro" id="IPR003593">
    <property type="entry name" value="AAA+_ATPase"/>
</dbReference>
<accession>Q1Q6Z5</accession>
<evidence type="ECO:0000256" key="2">
    <source>
        <dbReference type="ARBA" id="ARBA00022448"/>
    </source>
</evidence>
<dbReference type="SMART" id="SM00382">
    <property type="entry name" value="AAA"/>
    <property type="match status" value="1"/>
</dbReference>
<keyword evidence="4 6" id="KW-0067">ATP-binding</keyword>
<dbReference type="CDD" id="cd03220">
    <property type="entry name" value="ABC_KpsT_Wzt"/>
    <property type="match status" value="1"/>
</dbReference>
<dbReference type="Pfam" id="PF00005">
    <property type="entry name" value="ABC_tran"/>
    <property type="match status" value="1"/>
</dbReference>
<evidence type="ECO:0000259" key="5">
    <source>
        <dbReference type="PROSITE" id="PS50893"/>
    </source>
</evidence>
<dbReference type="EMBL" id="CP049055">
    <property type="protein sequence ID" value="QII12850.1"/>
    <property type="molecule type" value="Genomic_DNA"/>
</dbReference>
<evidence type="ECO:0000256" key="3">
    <source>
        <dbReference type="ARBA" id="ARBA00022741"/>
    </source>
</evidence>
<dbReference type="PANTHER" id="PTHR46743:SF2">
    <property type="entry name" value="TEICHOIC ACIDS EXPORT ATP-BINDING PROTEIN TAGH"/>
    <property type="match status" value="1"/>
</dbReference>
<reference evidence="6" key="1">
    <citation type="journal article" date="2006" name="Nature">
        <title>Deciphering the evolution and metabolism of an anammox bacterium from a community genome.</title>
        <authorList>
            <person name="Strous M."/>
            <person name="Pelletier E."/>
            <person name="Mangenot S."/>
            <person name="Rattei T."/>
            <person name="Lehner A."/>
            <person name="Taylor M.W."/>
            <person name="Horn M."/>
            <person name="Daims H."/>
            <person name="Bartol-Mavel D."/>
            <person name="Wincker P."/>
            <person name="Barbe V."/>
            <person name="Fonknechten N."/>
            <person name="Vallenet D."/>
            <person name="Segurens B."/>
            <person name="Schenowitz-Truong C."/>
            <person name="Medigue C."/>
            <person name="Collingro A."/>
            <person name="Snel B."/>
            <person name="Dutilh B.E."/>
            <person name="OpDenCamp H.J.M."/>
            <person name="vanDerDrift C."/>
            <person name="Cirpus I."/>
            <person name="vanDePas-Schoonen K.T."/>
            <person name="Harhangi H.R."/>
            <person name="vanNiftrik L."/>
            <person name="Schmid M."/>
            <person name="Keltjens J."/>
            <person name="vanDeVossenberg J."/>
            <person name="Kartal B."/>
            <person name="Meier H."/>
            <person name="Frishman D."/>
            <person name="Huynen M.A."/>
            <person name="Mewes H."/>
            <person name="Weissenbach J."/>
            <person name="Jetten M.S.M."/>
            <person name="Wagner M."/>
            <person name="LePaslier D."/>
        </authorList>
    </citation>
    <scope>NUCLEOTIDE SEQUENCE</scope>
</reference>
<dbReference type="GO" id="GO:0005524">
    <property type="term" value="F:ATP binding"/>
    <property type="evidence" value="ECO:0007669"/>
    <property type="project" value="UniProtKB-KW"/>
</dbReference>
<dbReference type="RefSeq" id="WP_164995225.1">
    <property type="nucleotide sequence ID" value="NZ_CP049055.1"/>
</dbReference>
<reference evidence="7 8" key="3">
    <citation type="submission" date="2020-02" db="EMBL/GenBank/DDBJ databases">
        <title>Newly sequenced genome of strain CSTR1 showed variability in Candidatus Kuenenia stuttgartiensis genomes.</title>
        <authorList>
            <person name="Ding C."/>
            <person name="Adrian L."/>
        </authorList>
    </citation>
    <scope>NUCLEOTIDE SEQUENCE [LARGE SCALE GENOMIC DNA]</scope>
    <source>
        <strain evidence="7 8">CSTR1</strain>
    </source>
</reference>
<evidence type="ECO:0000313" key="6">
    <source>
        <dbReference type="EMBL" id="CAJ73345.1"/>
    </source>
</evidence>
<dbReference type="GO" id="GO:0016887">
    <property type="term" value="F:ATP hydrolysis activity"/>
    <property type="evidence" value="ECO:0007669"/>
    <property type="project" value="InterPro"/>
</dbReference>
<dbReference type="PROSITE" id="PS50893">
    <property type="entry name" value="ABC_TRANSPORTER_2"/>
    <property type="match status" value="1"/>
</dbReference>
<evidence type="ECO:0000256" key="1">
    <source>
        <dbReference type="ARBA" id="ARBA00005417"/>
    </source>
</evidence>
<proteinExistence type="inferred from homology"/>
<dbReference type="InterPro" id="IPR050683">
    <property type="entry name" value="Bact_Polysacc_Export_ATP-bd"/>
</dbReference>
<dbReference type="SUPFAM" id="SSF52540">
    <property type="entry name" value="P-loop containing nucleoside triphosphate hydrolases"/>
    <property type="match status" value="1"/>
</dbReference>
<dbReference type="Gene3D" id="2.70.50.60">
    <property type="entry name" value="abc- transporter (atp binding component) like domain"/>
    <property type="match status" value="1"/>
</dbReference>
<reference evidence="6" key="2">
    <citation type="submission" date="2006-01" db="EMBL/GenBank/DDBJ databases">
        <authorList>
            <person name="Genoscope"/>
        </authorList>
    </citation>
    <scope>NUCLEOTIDE SEQUENCE</scope>
</reference>
<comment type="similarity">
    <text evidence="1">Belongs to the ABC transporter superfamily.</text>
</comment>
<dbReference type="InterPro" id="IPR029439">
    <property type="entry name" value="Wzt_C"/>
</dbReference>
<dbReference type="InterPro" id="IPR015860">
    <property type="entry name" value="ABC_transpr_TagH-like"/>
</dbReference>
<name>Q1Q6Z5_KUEST</name>
<sequence length="439" mass="48408">MNDIAIRVEGLSKKFHIGRRQGKHKTLRETLTDAFVSPIRRAGNLLRGQATGVAGLDETIWALKDISFEVKRGEAVGIIGRNGSGKSTLLKILSRITEPTKGFAEIHGRVGSLLEVGTGFHQELTGRENIYLNGAILGMKRAEIDRNFDEIVAFSEVEKFIDTPVKHYSSGMYLRLAFAVAAHLEPEILLVDEVLAVGDLEFQKKCLDKMQHVAGEGRTVFFVSHNMMAIQSLCTKAILLNEGRVAFEGPQDQAVMKYCAIGEQLHKQQLDLRQDRVGGGSFRFASVQFLNPQNMTPWNVLVSGQPVIIRIGYLCKSSKTIEDVGIGIGIATMTGTQLFGCRSKAVGVKLDIHPGEGYTDCLLSRWPLKAGHYTYALFAEKNNNVLDWVTEAGAFDVEASDYYGSGYLPTSHLPGVLVDYTWQQEMKQTDKSTHDAVGV</sequence>
<evidence type="ECO:0000313" key="7">
    <source>
        <dbReference type="EMBL" id="QII12850.1"/>
    </source>
</evidence>
<dbReference type="GO" id="GO:0016020">
    <property type="term" value="C:membrane"/>
    <property type="evidence" value="ECO:0007669"/>
    <property type="project" value="InterPro"/>
</dbReference>
<keyword evidence="3" id="KW-0547">Nucleotide-binding</keyword>
<dbReference type="Proteomes" id="UP000501926">
    <property type="component" value="Chromosome"/>
</dbReference>
<organism evidence="6">
    <name type="scientific">Kuenenia stuttgartiensis</name>
    <dbReference type="NCBI Taxonomy" id="174633"/>
    <lineage>
        <taxon>Bacteria</taxon>
        <taxon>Pseudomonadati</taxon>
        <taxon>Planctomycetota</taxon>
        <taxon>Candidatus Brocadiia</taxon>
        <taxon>Candidatus Brocadiales</taxon>
        <taxon>Candidatus Brocadiaceae</taxon>
        <taxon>Candidatus Kuenenia</taxon>
    </lineage>
</organism>
<dbReference type="GO" id="GO:0140359">
    <property type="term" value="F:ABC-type transporter activity"/>
    <property type="evidence" value="ECO:0007669"/>
    <property type="project" value="InterPro"/>
</dbReference>
<dbReference type="AlphaFoldDB" id="Q1Q6Z5"/>
<dbReference type="InterPro" id="IPR027417">
    <property type="entry name" value="P-loop_NTPase"/>
</dbReference>
<dbReference type="Pfam" id="PF14524">
    <property type="entry name" value="Wzt_C"/>
    <property type="match status" value="1"/>
</dbReference>